<accession>A0A4Y9YT48</accession>
<dbReference type="GO" id="GO:0006511">
    <property type="term" value="P:ubiquitin-dependent protein catabolic process"/>
    <property type="evidence" value="ECO:0007669"/>
    <property type="project" value="InterPro"/>
</dbReference>
<dbReference type="SMART" id="SM00182">
    <property type="entry name" value="CULLIN"/>
    <property type="match status" value="1"/>
</dbReference>
<name>A0A4Y9YT48_9AGAM</name>
<evidence type="ECO:0000256" key="5">
    <source>
        <dbReference type="RuleBase" id="RU003829"/>
    </source>
</evidence>
<dbReference type="Pfam" id="PF26557">
    <property type="entry name" value="Cullin_AB"/>
    <property type="match status" value="1"/>
</dbReference>
<dbReference type="FunFam" id="1.10.10.10:FF:000014">
    <property type="entry name" value="Cullin 1"/>
    <property type="match status" value="1"/>
</dbReference>
<dbReference type="Gene3D" id="1.20.1310.10">
    <property type="entry name" value="Cullin Repeats"/>
    <property type="match status" value="4"/>
</dbReference>
<comment type="caution">
    <text evidence="8">The sequence shown here is derived from an EMBL/GenBank/DDBJ whole genome shotgun (WGS) entry which is preliminary data.</text>
</comment>
<reference evidence="8 9" key="1">
    <citation type="submission" date="2019-02" db="EMBL/GenBank/DDBJ databases">
        <title>Genome sequencing of the rare red list fungi Dentipellis fragilis.</title>
        <authorList>
            <person name="Buettner E."/>
            <person name="Kellner H."/>
        </authorList>
    </citation>
    <scope>NUCLEOTIDE SEQUENCE [LARGE SCALE GENOMIC DNA]</scope>
    <source>
        <strain evidence="8 9">DSM 105465</strain>
    </source>
</reference>
<keyword evidence="3" id="KW-0832">Ubl conjugation</keyword>
<evidence type="ECO:0000256" key="1">
    <source>
        <dbReference type="ARBA" id="ARBA00006019"/>
    </source>
</evidence>
<dbReference type="PANTHER" id="PTHR11932">
    <property type="entry name" value="CULLIN"/>
    <property type="match status" value="1"/>
</dbReference>
<dbReference type="Gene3D" id="1.10.10.10">
    <property type="entry name" value="Winged helix-like DNA-binding domain superfamily/Winged helix DNA-binding domain"/>
    <property type="match status" value="1"/>
</dbReference>
<dbReference type="InterPro" id="IPR019559">
    <property type="entry name" value="Cullin_neddylation_domain"/>
</dbReference>
<dbReference type="InterPro" id="IPR059120">
    <property type="entry name" value="Cullin-like_AB"/>
</dbReference>
<dbReference type="SUPFAM" id="SSF74788">
    <property type="entry name" value="Cullin repeat-like"/>
    <property type="match status" value="1"/>
</dbReference>
<keyword evidence="2" id="KW-1017">Isopeptide bond</keyword>
<dbReference type="AlphaFoldDB" id="A0A4Y9YT48"/>
<dbReference type="Pfam" id="PF00888">
    <property type="entry name" value="Cullin"/>
    <property type="match status" value="1"/>
</dbReference>
<dbReference type="InterPro" id="IPR036388">
    <property type="entry name" value="WH-like_DNA-bd_sf"/>
</dbReference>
<proteinExistence type="inferred from homology"/>
<evidence type="ECO:0000313" key="9">
    <source>
        <dbReference type="Proteomes" id="UP000298327"/>
    </source>
</evidence>
<gene>
    <name evidence="8" type="ORF">EVG20_g6008</name>
</gene>
<dbReference type="InterPro" id="IPR016159">
    <property type="entry name" value="Cullin_repeat-like_dom_sf"/>
</dbReference>
<dbReference type="EMBL" id="SEOQ01000379">
    <property type="protein sequence ID" value="TFY64269.1"/>
    <property type="molecule type" value="Genomic_DNA"/>
</dbReference>
<evidence type="ECO:0000313" key="8">
    <source>
        <dbReference type="EMBL" id="TFY64269.1"/>
    </source>
</evidence>
<keyword evidence="9" id="KW-1185">Reference proteome</keyword>
<evidence type="ECO:0000256" key="2">
    <source>
        <dbReference type="ARBA" id="ARBA00022499"/>
    </source>
</evidence>
<dbReference type="InterPro" id="IPR016158">
    <property type="entry name" value="Cullin_homology"/>
</dbReference>
<organism evidence="8 9">
    <name type="scientific">Dentipellis fragilis</name>
    <dbReference type="NCBI Taxonomy" id="205917"/>
    <lineage>
        <taxon>Eukaryota</taxon>
        <taxon>Fungi</taxon>
        <taxon>Dikarya</taxon>
        <taxon>Basidiomycota</taxon>
        <taxon>Agaricomycotina</taxon>
        <taxon>Agaricomycetes</taxon>
        <taxon>Russulales</taxon>
        <taxon>Hericiaceae</taxon>
        <taxon>Dentipellis</taxon>
    </lineage>
</organism>
<dbReference type="InterPro" id="IPR036317">
    <property type="entry name" value="Cullin_homology_sf"/>
</dbReference>
<feature type="compositionally biased region" description="Low complexity" evidence="6">
    <location>
        <begin position="1088"/>
        <end position="1105"/>
    </location>
</feature>
<sequence>MTDIMSLLTLSDPSESDAFRALRPSAVDEFKSASPPRKVARLDTDSDSGSASRSRAAVAAYRTPVYPTTTGPVRVRVVGEQMKPPSKRDPGEMINKLRRCIKVILTRGLLEKTPPNEEIYTLCQYVVQWADGGASLAGHLKMELERCVGTLQRELFGDIAEGSAWLRPFVETCSWFEERVHHLQQVLTYLDRVYLRSLKEPQSIRELAFDLFTDRIFYHAGIFEKLREGIAEWVQWERNNRQPHRDRPLIADLIKHLEIHQKYPSVFESYYMELTKNYYVAEAAELLSAPDKDALKFFNHTVSRIEEEKQRAKELLPVASWTTAQEMTERALVAEQLPWLAKNALGVLMDKKDTEGLKKLYELFGRVDGVQILLEEFKVFLQSRVKTIVSDAARDDEMVDRLLEFKEFVDATRTGAFVNAPPASLASSSAAPVPVVVNKDFRYAQDDAFALGFKARRNKPAEMIAKHVDRLMRKGQRGASDEAFEAQLDAALALYRFTDDKDVFRTFYHRALAKRLLLERSASDDFEKAMLKKLKEQYDPDFSMGDQMFTDLALSRESMREYHGKLPKDSPAHNLNVMVLQRGVWPFSARKADITLPPSMQSQLTRFGDFYKVKHQGHKLEWDHALGTVTLKAHFKAGPKELSVSLYQGVISLLFNETPEISFKDIKEFTQLEDGELRRTLQSLACGKKKVLHKRPVGKDVNDDDVFEFNESFTDPRAKVHINSIQAKETAEETQRTRSSIEGERKYYLDAAIVRIMKAKKQLTYEQIKTETIEAVKKHFVPEVSSIKKRIASLVEEEYLKRDENDMNLYLSDIAEELAARGRVRIFLTLPTASVATYSNPGTVTARSRADTAIANSAELYQNSNVLRPPIWKTKYSESFKRLRSSRTRTISSNILPAPTEQVDAVYDLCTEGETPDYQHGQWKRFPESLQTPAQRKEELYDPIVEMANSILAKCRQSGKIKLKVEDAYWKARPDESPLSHLEDRYAAAPAVIHEQILAVLDKALESIDSAQHNDQETTRMGEKEVARREKDLADIAKISQETTSPLPSDLVPRPPRTPSPAERQTSSPWQSLSPSARMKPDSTAYNQPSESSSSTQTFSALPSSPTRPASKKPASFRNSS</sequence>
<evidence type="ECO:0000256" key="4">
    <source>
        <dbReference type="PROSITE-ProRule" id="PRU00330"/>
    </source>
</evidence>
<evidence type="ECO:0000256" key="6">
    <source>
        <dbReference type="SAM" id="MobiDB-lite"/>
    </source>
</evidence>
<dbReference type="OrthoDB" id="27073at2759"/>
<dbReference type="GO" id="GO:0031625">
    <property type="term" value="F:ubiquitin protein ligase binding"/>
    <property type="evidence" value="ECO:0007669"/>
    <property type="project" value="InterPro"/>
</dbReference>
<feature type="region of interest" description="Disordered" evidence="6">
    <location>
        <begin position="1036"/>
        <end position="1121"/>
    </location>
</feature>
<dbReference type="SUPFAM" id="SSF75632">
    <property type="entry name" value="Cullin homology domain"/>
    <property type="match status" value="1"/>
</dbReference>
<dbReference type="InterPro" id="IPR045093">
    <property type="entry name" value="Cullin"/>
</dbReference>
<dbReference type="Pfam" id="PF10557">
    <property type="entry name" value="Cullin_Nedd8"/>
    <property type="match status" value="1"/>
</dbReference>
<dbReference type="Gene3D" id="3.30.230.130">
    <property type="entry name" value="Cullin, Chain C, Domain 2"/>
    <property type="match status" value="1"/>
</dbReference>
<feature type="compositionally biased region" description="Polar residues" evidence="6">
    <location>
        <begin position="1063"/>
        <end position="1075"/>
    </location>
</feature>
<dbReference type="STRING" id="205917.A0A4Y9YT48"/>
<dbReference type="Proteomes" id="UP000298327">
    <property type="component" value="Unassembled WGS sequence"/>
</dbReference>
<feature type="region of interest" description="Disordered" evidence="6">
    <location>
        <begin position="27"/>
        <end position="54"/>
    </location>
</feature>
<dbReference type="SUPFAM" id="SSF46785">
    <property type="entry name" value="Winged helix' DNA-binding domain"/>
    <property type="match status" value="1"/>
</dbReference>
<comment type="similarity">
    <text evidence="1 4 5">Belongs to the cullin family.</text>
</comment>
<dbReference type="InterPro" id="IPR001373">
    <property type="entry name" value="Cullin_N"/>
</dbReference>
<dbReference type="InterPro" id="IPR036390">
    <property type="entry name" value="WH_DNA-bd_sf"/>
</dbReference>
<dbReference type="PROSITE" id="PS50069">
    <property type="entry name" value="CULLIN_2"/>
    <property type="match status" value="1"/>
</dbReference>
<protein>
    <recommendedName>
        <fullName evidence="7">Cullin family profile domain-containing protein</fullName>
    </recommendedName>
</protein>
<dbReference type="SMART" id="SM00884">
    <property type="entry name" value="Cullin_Nedd8"/>
    <property type="match status" value="1"/>
</dbReference>
<evidence type="ECO:0000259" key="7">
    <source>
        <dbReference type="PROSITE" id="PS50069"/>
    </source>
</evidence>
<feature type="domain" description="Cullin family profile" evidence="7">
    <location>
        <begin position="459"/>
        <end position="685"/>
    </location>
</feature>
<evidence type="ECO:0000256" key="3">
    <source>
        <dbReference type="ARBA" id="ARBA00022843"/>
    </source>
</evidence>